<dbReference type="InterPro" id="IPR025558">
    <property type="entry name" value="DUF4283"/>
</dbReference>
<organism evidence="2 3">
    <name type="scientific">Turnera subulata</name>
    <dbReference type="NCBI Taxonomy" id="218843"/>
    <lineage>
        <taxon>Eukaryota</taxon>
        <taxon>Viridiplantae</taxon>
        <taxon>Streptophyta</taxon>
        <taxon>Embryophyta</taxon>
        <taxon>Tracheophyta</taxon>
        <taxon>Spermatophyta</taxon>
        <taxon>Magnoliopsida</taxon>
        <taxon>eudicotyledons</taxon>
        <taxon>Gunneridae</taxon>
        <taxon>Pentapetalae</taxon>
        <taxon>rosids</taxon>
        <taxon>fabids</taxon>
        <taxon>Malpighiales</taxon>
        <taxon>Passifloraceae</taxon>
        <taxon>Turnera</taxon>
    </lineage>
</organism>
<dbReference type="OrthoDB" id="1720039at2759"/>
<dbReference type="AlphaFoldDB" id="A0A9Q0FVY9"/>
<dbReference type="PANTHER" id="PTHR31286:SF99">
    <property type="entry name" value="DUF4283 DOMAIN-CONTAINING PROTEIN"/>
    <property type="match status" value="1"/>
</dbReference>
<name>A0A9Q0FVY9_9ROSI</name>
<dbReference type="Pfam" id="PF14111">
    <property type="entry name" value="DUF4283"/>
    <property type="match status" value="1"/>
</dbReference>
<accession>A0A9Q0FVY9</accession>
<evidence type="ECO:0000259" key="1">
    <source>
        <dbReference type="Pfam" id="PF14111"/>
    </source>
</evidence>
<gene>
    <name evidence="2" type="ORF">Tsubulata_051271</name>
</gene>
<dbReference type="EMBL" id="JAKUCV010003454">
    <property type="protein sequence ID" value="KAJ4838894.1"/>
    <property type="molecule type" value="Genomic_DNA"/>
</dbReference>
<dbReference type="Proteomes" id="UP001141552">
    <property type="component" value="Unassembled WGS sequence"/>
</dbReference>
<protein>
    <recommendedName>
        <fullName evidence="1">DUF4283 domain-containing protein</fullName>
    </recommendedName>
</protein>
<feature type="non-terminal residue" evidence="2">
    <location>
        <position position="193"/>
    </location>
</feature>
<keyword evidence="3" id="KW-1185">Reference proteome</keyword>
<proteinExistence type="predicted"/>
<dbReference type="PANTHER" id="PTHR31286">
    <property type="entry name" value="GLYCINE-RICH CELL WALL STRUCTURAL PROTEIN 1.8-LIKE"/>
    <property type="match status" value="1"/>
</dbReference>
<evidence type="ECO:0000313" key="2">
    <source>
        <dbReference type="EMBL" id="KAJ4838894.1"/>
    </source>
</evidence>
<comment type="caution">
    <text evidence="2">The sequence shown here is derived from an EMBL/GenBank/DDBJ whole genome shotgun (WGS) entry which is preliminary data.</text>
</comment>
<dbReference type="InterPro" id="IPR040256">
    <property type="entry name" value="At4g02000-like"/>
</dbReference>
<feature type="domain" description="DUF4283" evidence="1">
    <location>
        <begin position="44"/>
        <end position="124"/>
    </location>
</feature>
<sequence>MVDDDPWALDEEPICEDGDIMVVQEANGENVVLSDAFKRRLKKPWENAVVVKLLGREIGYRALQSKIQTLWKPAGPFRIIDLEGNFYIIRFLDSRDYIHALTGGPWAIYGHALCVQPWCREFRAESGKVDKAVVWVHFPGVPVDKYHTQVLRTLGNQIGSTIRIDIKTESQTRAKFAKVAVAVDLSKPLKGKV</sequence>
<reference evidence="2" key="2">
    <citation type="journal article" date="2023" name="Plants (Basel)">
        <title>Annotation of the Turnera subulata (Passifloraceae) Draft Genome Reveals the S-Locus Evolved after the Divergence of Turneroideae from Passifloroideae in a Stepwise Manner.</title>
        <authorList>
            <person name="Henning P.M."/>
            <person name="Roalson E.H."/>
            <person name="Mir W."/>
            <person name="McCubbin A.G."/>
            <person name="Shore J.S."/>
        </authorList>
    </citation>
    <scope>NUCLEOTIDE SEQUENCE</scope>
    <source>
        <strain evidence="2">F60SS</strain>
    </source>
</reference>
<reference evidence="2" key="1">
    <citation type="submission" date="2022-02" db="EMBL/GenBank/DDBJ databases">
        <authorList>
            <person name="Henning P.M."/>
            <person name="McCubbin A.G."/>
            <person name="Shore J.S."/>
        </authorList>
    </citation>
    <scope>NUCLEOTIDE SEQUENCE</scope>
    <source>
        <strain evidence="2">F60SS</strain>
        <tissue evidence="2">Leaves</tissue>
    </source>
</reference>
<evidence type="ECO:0000313" key="3">
    <source>
        <dbReference type="Proteomes" id="UP001141552"/>
    </source>
</evidence>